<evidence type="ECO:0000256" key="1">
    <source>
        <dbReference type="SAM" id="Phobius"/>
    </source>
</evidence>
<sequence>MPDCLVYFLKMVLVNMSNAGGFPMDESRCLMIIHIYIYIKVLVYSIILGRKKTTPKSGFFTFQKLVKRYIHQKCYC</sequence>
<protein>
    <submittedName>
        <fullName evidence="2">Uncharacterized protein</fullName>
    </submittedName>
</protein>
<organism evidence="2 3">
    <name type="scientific">Bathymodiolus thermophilus thioautotrophic gill symbiont</name>
    <dbReference type="NCBI Taxonomy" id="2360"/>
    <lineage>
        <taxon>Bacteria</taxon>
        <taxon>Pseudomonadati</taxon>
        <taxon>Pseudomonadota</taxon>
        <taxon>Gammaproteobacteria</taxon>
        <taxon>sulfur-oxidizing symbionts</taxon>
    </lineage>
</organism>
<dbReference type="KEGG" id="bthg:MS2017_0679"/>
<name>A0A3G3IKN5_9GAMM</name>
<evidence type="ECO:0000313" key="2">
    <source>
        <dbReference type="EMBL" id="AYQ56410.1"/>
    </source>
</evidence>
<evidence type="ECO:0000313" key="3">
    <source>
        <dbReference type="Proteomes" id="UP000278334"/>
    </source>
</evidence>
<dbReference type="AlphaFoldDB" id="A0A3G3IKN5"/>
<feature type="transmembrane region" description="Helical" evidence="1">
    <location>
        <begin position="29"/>
        <end position="47"/>
    </location>
</feature>
<accession>A0A3G3IKN5</accession>
<reference evidence="2 3" key="1">
    <citation type="submission" date="2017-11" db="EMBL/GenBank/DDBJ databases">
        <title>Genome sequence of the bacterial symbiont EPR9N from a vent mussel Bathymodiolus thermophilus.</title>
        <authorList>
            <person name="Won Y.-J."/>
        </authorList>
    </citation>
    <scope>NUCLEOTIDE SEQUENCE [LARGE SCALE GENOMIC DNA]</scope>
    <source>
        <strain evidence="2 3">EPR9N</strain>
    </source>
</reference>
<keyword evidence="1" id="KW-0472">Membrane</keyword>
<keyword evidence="1" id="KW-0812">Transmembrane</keyword>
<keyword evidence="1" id="KW-1133">Transmembrane helix</keyword>
<gene>
    <name evidence="2" type="ORF">MS2017_0679</name>
</gene>
<proteinExistence type="predicted"/>
<dbReference type="Proteomes" id="UP000278334">
    <property type="component" value="Chromosome"/>
</dbReference>
<dbReference type="EMBL" id="CP024634">
    <property type="protein sequence ID" value="AYQ56410.1"/>
    <property type="molecule type" value="Genomic_DNA"/>
</dbReference>